<dbReference type="RefSeq" id="WP_005978018.1">
    <property type="nucleotide sequence ID" value="NZ_CABKNW010000002.1"/>
</dbReference>
<evidence type="ECO:0000313" key="3">
    <source>
        <dbReference type="Proteomes" id="UP000249008"/>
    </source>
</evidence>
<dbReference type="AlphaFoldDB" id="A0AAX2J9L1"/>
<gene>
    <name evidence="2" type="ORF">NCTC12112_01169</name>
</gene>
<name>A0AAX2J9L1_9FUSO</name>
<dbReference type="SUPFAM" id="SSF52540">
    <property type="entry name" value="P-loop containing nucleoside triphosphate hydrolases"/>
    <property type="match status" value="1"/>
</dbReference>
<dbReference type="Gene3D" id="3.40.50.300">
    <property type="entry name" value="P-loop containing nucleotide triphosphate hydrolases"/>
    <property type="match status" value="2"/>
</dbReference>
<accession>A0AAX2J9L1</accession>
<dbReference type="GeneID" id="78455741"/>
<protein>
    <submittedName>
        <fullName evidence="2">Predicted ATPase</fullName>
    </submittedName>
</protein>
<organism evidence="2 3">
    <name type="scientific">Fusobacterium ulcerans</name>
    <dbReference type="NCBI Taxonomy" id="861"/>
    <lineage>
        <taxon>Bacteria</taxon>
        <taxon>Fusobacteriati</taxon>
        <taxon>Fusobacteriota</taxon>
        <taxon>Fusobacteriia</taxon>
        <taxon>Fusobacteriales</taxon>
        <taxon>Fusobacteriaceae</taxon>
        <taxon>Fusobacterium</taxon>
    </lineage>
</organism>
<dbReference type="KEGG" id="ful:C4N20_13025"/>
<dbReference type="InterPro" id="IPR003959">
    <property type="entry name" value="ATPase_AAA_core"/>
</dbReference>
<feature type="domain" description="ATPase AAA-type core" evidence="1">
    <location>
        <begin position="305"/>
        <end position="386"/>
    </location>
</feature>
<evidence type="ECO:0000313" key="2">
    <source>
        <dbReference type="EMBL" id="SQJ01259.1"/>
    </source>
</evidence>
<dbReference type="PANTHER" id="PTHR40396:SF1">
    <property type="entry name" value="ATPASE AAA-TYPE CORE DOMAIN-CONTAINING PROTEIN"/>
    <property type="match status" value="1"/>
</dbReference>
<dbReference type="Pfam" id="PF13304">
    <property type="entry name" value="AAA_21"/>
    <property type="match status" value="1"/>
</dbReference>
<dbReference type="Proteomes" id="UP000249008">
    <property type="component" value="Chromosome 1"/>
</dbReference>
<evidence type="ECO:0000259" key="1">
    <source>
        <dbReference type="Pfam" id="PF13304"/>
    </source>
</evidence>
<proteinExistence type="predicted"/>
<dbReference type="GO" id="GO:0005524">
    <property type="term" value="F:ATP binding"/>
    <property type="evidence" value="ECO:0007669"/>
    <property type="project" value="InterPro"/>
</dbReference>
<dbReference type="InterPro" id="IPR027417">
    <property type="entry name" value="P-loop_NTPase"/>
</dbReference>
<sequence length="458" mass="53030">MESVVRLLEINIQNIKNVKNGKVELLNNNIKKSLKLEAGDVLGIYGQNGSGKTAVVDTLGILKTILSGDSLEKSLKELITVEEKECILFFKFYIETLEKKYIVEYEITIEKIEEKIQISNEVIKYIQFVDGIWEKKQTLIEVPYNKEIIKPKNRFKDILANNEHKINIKVAEGIARKLNISFIFSSEANEIMRNIYDPKNDLLVILDILKKFGKMDLFIVSNKEIGMITLNLLLPLKIKRNEAAGSIPINIGQSENLIINEKIFEDVKDTIKEINIVLKTIIPELQLELFEQRRELANDNEINIVAELIAVRDKKKIPLRNESEGIKRIVSILGVIIAVYHEKNICLVIDEFDSGIFEYLLGEILEILSSEIKGQLIFTSHNLRILEKINKESILFTTSNPENRYIRFKYLKPNNNLRDMYLRELIVQEQEEELYKETNTYDIRRSLYKAGELNGKKR</sequence>
<dbReference type="EMBL" id="LS483487">
    <property type="protein sequence ID" value="SQJ01259.1"/>
    <property type="molecule type" value="Genomic_DNA"/>
</dbReference>
<reference evidence="2 3" key="1">
    <citation type="submission" date="2018-06" db="EMBL/GenBank/DDBJ databases">
        <authorList>
            <consortium name="Pathogen Informatics"/>
            <person name="Doyle S."/>
        </authorList>
    </citation>
    <scope>NUCLEOTIDE SEQUENCE [LARGE SCALE GENOMIC DNA]</scope>
    <source>
        <strain evidence="2 3">NCTC12112</strain>
    </source>
</reference>
<dbReference type="PANTHER" id="PTHR40396">
    <property type="entry name" value="ATPASE-LIKE PROTEIN"/>
    <property type="match status" value="1"/>
</dbReference>
<dbReference type="GO" id="GO:0016887">
    <property type="term" value="F:ATP hydrolysis activity"/>
    <property type="evidence" value="ECO:0007669"/>
    <property type="project" value="InterPro"/>
</dbReference>